<feature type="signal peptide" evidence="2">
    <location>
        <begin position="1"/>
        <end position="23"/>
    </location>
</feature>
<dbReference type="EMBL" id="JAGGLB010000010">
    <property type="protein sequence ID" value="MBP1991707.1"/>
    <property type="molecule type" value="Genomic_DNA"/>
</dbReference>
<organism evidence="3 4">
    <name type="scientific">Paenibacillus eucommiae</name>
    <dbReference type="NCBI Taxonomy" id="1355755"/>
    <lineage>
        <taxon>Bacteria</taxon>
        <taxon>Bacillati</taxon>
        <taxon>Bacillota</taxon>
        <taxon>Bacilli</taxon>
        <taxon>Bacillales</taxon>
        <taxon>Paenibacillaceae</taxon>
        <taxon>Paenibacillus</taxon>
    </lineage>
</organism>
<dbReference type="InterPro" id="IPR009003">
    <property type="entry name" value="Peptidase_S1_PA"/>
</dbReference>
<evidence type="ECO:0000313" key="3">
    <source>
        <dbReference type="EMBL" id="MBP1991707.1"/>
    </source>
</evidence>
<keyword evidence="2" id="KW-0732">Signal</keyword>
<evidence type="ECO:0008006" key="5">
    <source>
        <dbReference type="Google" id="ProtNLM"/>
    </source>
</evidence>
<keyword evidence="1" id="KW-0720">Serine protease</keyword>
<name>A0ABS4IVT5_9BACL</name>
<protein>
    <recommendedName>
        <fullName evidence="5">Trypsin-like serine protease</fullName>
    </recommendedName>
</protein>
<keyword evidence="4" id="KW-1185">Reference proteome</keyword>
<dbReference type="Proteomes" id="UP001519287">
    <property type="component" value="Unassembled WGS sequence"/>
</dbReference>
<accession>A0ABS4IVT5</accession>
<dbReference type="SUPFAM" id="SSF50494">
    <property type="entry name" value="Trypsin-like serine proteases"/>
    <property type="match status" value="1"/>
</dbReference>
<keyword evidence="1" id="KW-0378">Hydrolase</keyword>
<dbReference type="RefSeq" id="WP_209972444.1">
    <property type="nucleotide sequence ID" value="NZ_JAGGLB010000010.1"/>
</dbReference>
<proteinExistence type="predicted"/>
<comment type="caution">
    <text evidence="3">The sequence shown here is derived from an EMBL/GenBank/DDBJ whole genome shotgun (WGS) entry which is preliminary data.</text>
</comment>
<evidence type="ECO:0000256" key="1">
    <source>
        <dbReference type="ARBA" id="ARBA00022825"/>
    </source>
</evidence>
<dbReference type="Gene3D" id="2.40.10.10">
    <property type="entry name" value="Trypsin-like serine proteases"/>
    <property type="match status" value="2"/>
</dbReference>
<evidence type="ECO:0000256" key="2">
    <source>
        <dbReference type="SAM" id="SignalP"/>
    </source>
</evidence>
<reference evidence="3 4" key="1">
    <citation type="submission" date="2021-03" db="EMBL/GenBank/DDBJ databases">
        <title>Genomic Encyclopedia of Type Strains, Phase IV (KMG-IV): sequencing the most valuable type-strain genomes for metagenomic binning, comparative biology and taxonomic classification.</title>
        <authorList>
            <person name="Goeker M."/>
        </authorList>
    </citation>
    <scope>NUCLEOTIDE SEQUENCE [LARGE SCALE GENOMIC DNA]</scope>
    <source>
        <strain evidence="3 4">DSM 26048</strain>
    </source>
</reference>
<feature type="chain" id="PRO_5046817498" description="Trypsin-like serine protease" evidence="2">
    <location>
        <begin position="24"/>
        <end position="427"/>
    </location>
</feature>
<evidence type="ECO:0000313" key="4">
    <source>
        <dbReference type="Proteomes" id="UP001519287"/>
    </source>
</evidence>
<dbReference type="InterPro" id="IPR043504">
    <property type="entry name" value="Peptidase_S1_PA_chymotrypsin"/>
</dbReference>
<keyword evidence="1" id="KW-0645">Protease</keyword>
<sequence>MKKVISSSIIFLFVFIYFLNVSADNITDQNDVEFRNRFGLSVDTGTLNKANLDSEINKSKEIYGVELTNEEVAILSSRQTLASEVSGLNLENYPTYAGRYIDTKTGVLHIGFTDSNVLIQETILQSFSDKEKIEFFLAEYTEKELQKKADLFSDTLKNSKDPIIKNLKLVSSGLSPKDNKVKVTITKETPTNDILKIKEIIGEDYVIFETGESYERMSRTDNHRPLIAGVKLEKDVFTFNKACTSGFAVKDNSNVVGILTAGHCFSLSEYAWQPEVQTFSTSNRLAKPTRWSGENSNADAAFIPYSNVSGKIYSDDPVKGEVSSTSLTIGQLIAYEGMISDLKYGNILCVSCDIIFGPGDVSYSQIKADVGIQHGDSGGPAFIVPTTSPYNILAAGLAVAGNSSHTIISAINNIKSTLGISNVITSP</sequence>
<gene>
    <name evidence="3" type="ORF">J2Z66_003314</name>
</gene>